<evidence type="ECO:0000313" key="3">
    <source>
        <dbReference type="Proteomes" id="UP000076727"/>
    </source>
</evidence>
<sequence length="295" mass="32164">MDPEPSSAYTDSAVPSPRALGRASPALRNTRTPRSERNTPTRSVRRPAAGVTAAEGEIDNSSRRQSRRPADPKVRPTKRAPPRVQPVGATRKQARSRASRAPNTLTLSSQAPPLSPERVLLRKAQQVVEADAALLGKRPCIMDVILNAKAPVSEYSEDIVMEALERSEAAFPVKHDYAFADDDGVERYWADQAILWRGWDSDSDDEAQPSDLIRFQESAERSTASWPSDAEDDISSQSDAQSSYAYGQPTSPAGTATTLIPPRDRSHKADVASTALRTPNQYYCYPDIISVGCGS</sequence>
<feature type="compositionally biased region" description="Polar residues" evidence="1">
    <location>
        <begin position="244"/>
        <end position="258"/>
    </location>
</feature>
<dbReference type="EMBL" id="KV429045">
    <property type="protein sequence ID" value="KZT71441.1"/>
    <property type="molecule type" value="Genomic_DNA"/>
</dbReference>
<protein>
    <submittedName>
        <fullName evidence="2">Uncharacterized protein</fullName>
    </submittedName>
</protein>
<evidence type="ECO:0000313" key="2">
    <source>
        <dbReference type="EMBL" id="KZT71441.1"/>
    </source>
</evidence>
<feature type="region of interest" description="Disordered" evidence="1">
    <location>
        <begin position="1"/>
        <end position="112"/>
    </location>
</feature>
<accession>A0A165S285</accession>
<proteinExistence type="predicted"/>
<name>A0A165S285_9APHY</name>
<evidence type="ECO:0000256" key="1">
    <source>
        <dbReference type="SAM" id="MobiDB-lite"/>
    </source>
</evidence>
<reference evidence="2 3" key="1">
    <citation type="journal article" date="2016" name="Mol. Biol. Evol.">
        <title>Comparative Genomics of Early-Diverging Mushroom-Forming Fungi Provides Insights into the Origins of Lignocellulose Decay Capabilities.</title>
        <authorList>
            <person name="Nagy L.G."/>
            <person name="Riley R."/>
            <person name="Tritt A."/>
            <person name="Adam C."/>
            <person name="Daum C."/>
            <person name="Floudas D."/>
            <person name="Sun H."/>
            <person name="Yadav J.S."/>
            <person name="Pangilinan J."/>
            <person name="Larsson K.H."/>
            <person name="Matsuura K."/>
            <person name="Barry K."/>
            <person name="Labutti K."/>
            <person name="Kuo R."/>
            <person name="Ohm R.A."/>
            <person name="Bhattacharya S.S."/>
            <person name="Shirouzu T."/>
            <person name="Yoshinaga Y."/>
            <person name="Martin F.M."/>
            <person name="Grigoriev I.V."/>
            <person name="Hibbett D.S."/>
        </authorList>
    </citation>
    <scope>NUCLEOTIDE SEQUENCE [LARGE SCALE GENOMIC DNA]</scope>
    <source>
        <strain evidence="2 3">L-15889</strain>
    </source>
</reference>
<gene>
    <name evidence="2" type="ORF">DAEQUDRAFT_809778</name>
</gene>
<feature type="compositionally biased region" description="Polar residues" evidence="1">
    <location>
        <begin position="101"/>
        <end position="112"/>
    </location>
</feature>
<dbReference type="AlphaFoldDB" id="A0A165S285"/>
<dbReference type="Proteomes" id="UP000076727">
    <property type="component" value="Unassembled WGS sequence"/>
</dbReference>
<keyword evidence="3" id="KW-1185">Reference proteome</keyword>
<feature type="region of interest" description="Disordered" evidence="1">
    <location>
        <begin position="217"/>
        <end position="272"/>
    </location>
</feature>
<organism evidence="2 3">
    <name type="scientific">Daedalea quercina L-15889</name>
    <dbReference type="NCBI Taxonomy" id="1314783"/>
    <lineage>
        <taxon>Eukaryota</taxon>
        <taxon>Fungi</taxon>
        <taxon>Dikarya</taxon>
        <taxon>Basidiomycota</taxon>
        <taxon>Agaricomycotina</taxon>
        <taxon>Agaricomycetes</taxon>
        <taxon>Polyporales</taxon>
        <taxon>Fomitopsis</taxon>
    </lineage>
</organism>
<dbReference type="OrthoDB" id="2989199at2759"/>